<comment type="caution">
    <text evidence="12">The sequence shown here is derived from an EMBL/GenBank/DDBJ whole genome shotgun (WGS) entry which is preliminary data.</text>
</comment>
<dbReference type="RefSeq" id="WP_046444815.1">
    <property type="nucleotide sequence ID" value="NZ_LAYJ01000133.1"/>
</dbReference>
<keyword evidence="6 12" id="KW-0067">ATP-binding</keyword>
<dbReference type="SUPFAM" id="SSF52540">
    <property type="entry name" value="P-loop containing nucleoside triphosphate hydrolases"/>
    <property type="match status" value="1"/>
</dbReference>
<sequence length="587" mass="64073">MLKILRYLKKEEWAMIGVSLAFIVLQVYLDLLLPDFMNNITTLIQSGTATVNALLTEGARMLLCALGSVGTSFVVGFFAAKVAAGLSRTLRELQFDKTLSFSMEEINKFSTASLITRSTNDITQIQTLVAMGLQAIIKAPILAVWAIIKIAGKSWQWTAATGLAVIALMIVIAVVIIFAVPKFKKVQKQTDKINQVTRENLTGLRVVRAYNAEGYQEEKFEQANEDLTKTNLFTNRIMALLSPTMTLVMSGLTLAVYWIGAYLIGGAGGSQQMVLFSDMVVFSSYAMQVVMAFMLLTMIFILLPRASVAAGRICDVLETGLSIQDGRLTDGLDGITGTVEFKNVSFRYPDAKGTVLEEISFTAKKGETVAFIGATGSGKSTLVQMIPRFYDATSGEVFVDGRNVKEYNQEVLHNKIGYVSQQATMFSGTIRSNVAYGDNGKPPASDQAVKEAVREAQATEFVEKADGGYNAAVSQGGTNLSGGQKQRLSIARALCKNPEILIFDDSFSALDYKTDKKLRKTLNQKTADTTKIIVAQRIGTIKDADTIIVLDEGKIVGMGKHKELLKNCPVYQEIAHSQLSEEELTYA</sequence>
<dbReference type="PANTHER" id="PTHR43394">
    <property type="entry name" value="ATP-DEPENDENT PERMEASE MDL1, MITOCHONDRIAL"/>
    <property type="match status" value="1"/>
</dbReference>
<gene>
    <name evidence="12" type="ORF">CHK_3067</name>
</gene>
<keyword evidence="4 9" id="KW-0812">Transmembrane</keyword>
<evidence type="ECO:0000256" key="3">
    <source>
        <dbReference type="ARBA" id="ARBA00022475"/>
    </source>
</evidence>
<evidence type="ECO:0000256" key="7">
    <source>
        <dbReference type="ARBA" id="ARBA00022989"/>
    </source>
</evidence>
<dbReference type="Pfam" id="PF00005">
    <property type="entry name" value="ABC_tran"/>
    <property type="match status" value="1"/>
</dbReference>
<evidence type="ECO:0000313" key="13">
    <source>
        <dbReference type="Proteomes" id="UP000034076"/>
    </source>
</evidence>
<evidence type="ECO:0000259" key="11">
    <source>
        <dbReference type="PROSITE" id="PS50929"/>
    </source>
</evidence>
<evidence type="ECO:0000259" key="10">
    <source>
        <dbReference type="PROSITE" id="PS50893"/>
    </source>
</evidence>
<feature type="transmembrane region" description="Helical" evidence="9">
    <location>
        <begin position="279"/>
        <end position="303"/>
    </location>
</feature>
<dbReference type="PROSITE" id="PS00211">
    <property type="entry name" value="ABC_TRANSPORTER_1"/>
    <property type="match status" value="1"/>
</dbReference>
<feature type="transmembrane region" description="Helical" evidence="9">
    <location>
        <begin position="154"/>
        <end position="180"/>
    </location>
</feature>
<name>A0A0M2NAI6_9FIRM</name>
<keyword evidence="2" id="KW-0813">Transport</keyword>
<feature type="transmembrane region" description="Helical" evidence="9">
    <location>
        <begin position="12"/>
        <end position="29"/>
    </location>
</feature>
<dbReference type="Pfam" id="PF00664">
    <property type="entry name" value="ABC_membrane"/>
    <property type="match status" value="1"/>
</dbReference>
<dbReference type="FunFam" id="3.40.50.300:FF:000854">
    <property type="entry name" value="Multidrug ABC transporter ATP-binding protein"/>
    <property type="match status" value="1"/>
</dbReference>
<dbReference type="OrthoDB" id="9762778at2"/>
<dbReference type="PROSITE" id="PS50929">
    <property type="entry name" value="ABC_TM1F"/>
    <property type="match status" value="1"/>
</dbReference>
<feature type="transmembrane region" description="Helical" evidence="9">
    <location>
        <begin position="127"/>
        <end position="148"/>
    </location>
</feature>
<dbReference type="InterPro" id="IPR039421">
    <property type="entry name" value="Type_1_exporter"/>
</dbReference>
<keyword evidence="7 9" id="KW-1133">Transmembrane helix</keyword>
<dbReference type="GO" id="GO:0005886">
    <property type="term" value="C:plasma membrane"/>
    <property type="evidence" value="ECO:0007669"/>
    <property type="project" value="UniProtKB-SubCell"/>
</dbReference>
<feature type="domain" description="ABC transmembrane type-1" evidence="11">
    <location>
        <begin position="18"/>
        <end position="305"/>
    </location>
</feature>
<dbReference type="InterPro" id="IPR003439">
    <property type="entry name" value="ABC_transporter-like_ATP-bd"/>
</dbReference>
<feature type="transmembrane region" description="Helical" evidence="9">
    <location>
        <begin position="237"/>
        <end position="259"/>
    </location>
</feature>
<dbReference type="AlphaFoldDB" id="A0A0M2NAI6"/>
<dbReference type="STRING" id="270498.CHK_3067"/>
<dbReference type="EMBL" id="LAYJ01000133">
    <property type="protein sequence ID" value="KKI49489.1"/>
    <property type="molecule type" value="Genomic_DNA"/>
</dbReference>
<dbReference type="PANTHER" id="PTHR43394:SF1">
    <property type="entry name" value="ATP-BINDING CASSETTE SUB-FAMILY B MEMBER 10, MITOCHONDRIAL"/>
    <property type="match status" value="1"/>
</dbReference>
<evidence type="ECO:0000256" key="9">
    <source>
        <dbReference type="SAM" id="Phobius"/>
    </source>
</evidence>
<dbReference type="InterPro" id="IPR027417">
    <property type="entry name" value="P-loop_NTPase"/>
</dbReference>
<keyword evidence="3" id="KW-1003">Cell membrane</keyword>
<dbReference type="Proteomes" id="UP000034076">
    <property type="component" value="Unassembled WGS sequence"/>
</dbReference>
<dbReference type="CDD" id="cd18548">
    <property type="entry name" value="ABC_6TM_Tm287_like"/>
    <property type="match status" value="1"/>
</dbReference>
<keyword evidence="8 9" id="KW-0472">Membrane</keyword>
<proteinExistence type="predicted"/>
<keyword evidence="5" id="KW-0547">Nucleotide-binding</keyword>
<evidence type="ECO:0000256" key="2">
    <source>
        <dbReference type="ARBA" id="ARBA00022448"/>
    </source>
</evidence>
<dbReference type="PROSITE" id="PS50893">
    <property type="entry name" value="ABC_TRANSPORTER_2"/>
    <property type="match status" value="1"/>
</dbReference>
<dbReference type="InterPro" id="IPR036640">
    <property type="entry name" value="ABC1_TM_sf"/>
</dbReference>
<feature type="transmembrane region" description="Helical" evidence="9">
    <location>
        <begin position="59"/>
        <end position="80"/>
    </location>
</feature>
<evidence type="ECO:0000256" key="6">
    <source>
        <dbReference type="ARBA" id="ARBA00022840"/>
    </source>
</evidence>
<evidence type="ECO:0000313" key="12">
    <source>
        <dbReference type="EMBL" id="KKI49489.1"/>
    </source>
</evidence>
<dbReference type="Gene3D" id="3.40.50.300">
    <property type="entry name" value="P-loop containing nucleotide triphosphate hydrolases"/>
    <property type="match status" value="1"/>
</dbReference>
<dbReference type="PATRIC" id="fig|270498.16.peg.3161"/>
<protein>
    <submittedName>
        <fullName evidence="12">Lipid A export ATP-binding/permease protein MsbA</fullName>
    </submittedName>
</protein>
<keyword evidence="13" id="KW-1185">Reference proteome</keyword>
<dbReference type="GO" id="GO:0005524">
    <property type="term" value="F:ATP binding"/>
    <property type="evidence" value="ECO:0007669"/>
    <property type="project" value="UniProtKB-KW"/>
</dbReference>
<dbReference type="InterPro" id="IPR011527">
    <property type="entry name" value="ABC1_TM_dom"/>
</dbReference>
<comment type="subcellular location">
    <subcellularLocation>
        <location evidence="1">Cell membrane</location>
        <topology evidence="1">Multi-pass membrane protein</topology>
    </subcellularLocation>
</comment>
<evidence type="ECO:0000256" key="1">
    <source>
        <dbReference type="ARBA" id="ARBA00004651"/>
    </source>
</evidence>
<dbReference type="Gene3D" id="1.20.1560.10">
    <property type="entry name" value="ABC transporter type 1, transmembrane domain"/>
    <property type="match status" value="1"/>
</dbReference>
<organism evidence="12 13">
    <name type="scientific">Christensenella hongkongensis</name>
    <dbReference type="NCBI Taxonomy" id="270498"/>
    <lineage>
        <taxon>Bacteria</taxon>
        <taxon>Bacillati</taxon>
        <taxon>Bacillota</taxon>
        <taxon>Clostridia</taxon>
        <taxon>Christensenellales</taxon>
        <taxon>Christensenellaceae</taxon>
        <taxon>Christensenella</taxon>
    </lineage>
</organism>
<dbReference type="InterPro" id="IPR003593">
    <property type="entry name" value="AAA+_ATPase"/>
</dbReference>
<dbReference type="InterPro" id="IPR017871">
    <property type="entry name" value="ABC_transporter-like_CS"/>
</dbReference>
<dbReference type="SUPFAM" id="SSF90123">
    <property type="entry name" value="ABC transporter transmembrane region"/>
    <property type="match status" value="1"/>
</dbReference>
<evidence type="ECO:0000256" key="8">
    <source>
        <dbReference type="ARBA" id="ARBA00023136"/>
    </source>
</evidence>
<dbReference type="GO" id="GO:0016887">
    <property type="term" value="F:ATP hydrolysis activity"/>
    <property type="evidence" value="ECO:0007669"/>
    <property type="project" value="InterPro"/>
</dbReference>
<dbReference type="SMART" id="SM00382">
    <property type="entry name" value="AAA"/>
    <property type="match status" value="1"/>
</dbReference>
<dbReference type="GO" id="GO:0015421">
    <property type="term" value="F:ABC-type oligopeptide transporter activity"/>
    <property type="evidence" value="ECO:0007669"/>
    <property type="project" value="TreeGrafter"/>
</dbReference>
<feature type="domain" description="ABC transporter" evidence="10">
    <location>
        <begin position="339"/>
        <end position="577"/>
    </location>
</feature>
<evidence type="ECO:0000256" key="5">
    <source>
        <dbReference type="ARBA" id="ARBA00022741"/>
    </source>
</evidence>
<accession>A0A0M2NAI6</accession>
<reference evidence="12 13" key="1">
    <citation type="submission" date="2015-04" db="EMBL/GenBank/DDBJ databases">
        <title>Draft genome sequence of bacteremic isolate Catabacter hongkongensis type strain HKU16T.</title>
        <authorList>
            <person name="Lau S.K."/>
            <person name="Teng J.L."/>
            <person name="Huang Y."/>
            <person name="Curreem S.O."/>
            <person name="Tsui S.K."/>
            <person name="Woo P.C."/>
        </authorList>
    </citation>
    <scope>NUCLEOTIDE SEQUENCE [LARGE SCALE GENOMIC DNA]</scope>
    <source>
        <strain evidence="12 13">HKU16</strain>
    </source>
</reference>
<evidence type="ECO:0000256" key="4">
    <source>
        <dbReference type="ARBA" id="ARBA00022692"/>
    </source>
</evidence>